<comment type="caution">
    <text evidence="2">The sequence shown here is derived from an EMBL/GenBank/DDBJ whole genome shotgun (WGS) entry which is preliminary data.</text>
</comment>
<evidence type="ECO:0000313" key="2">
    <source>
        <dbReference type="EMBL" id="GBP75443.1"/>
    </source>
</evidence>
<dbReference type="AlphaFoldDB" id="A0A4C1YJJ5"/>
<name>A0A4C1YJJ5_EUMVA</name>
<reference evidence="2 3" key="1">
    <citation type="journal article" date="2019" name="Commun. Biol.">
        <title>The bagworm genome reveals a unique fibroin gene that provides high tensile strength.</title>
        <authorList>
            <person name="Kono N."/>
            <person name="Nakamura H."/>
            <person name="Ohtoshi R."/>
            <person name="Tomita M."/>
            <person name="Numata K."/>
            <person name="Arakawa K."/>
        </authorList>
    </citation>
    <scope>NUCLEOTIDE SEQUENCE [LARGE SCALE GENOMIC DNA]</scope>
</reference>
<protein>
    <submittedName>
        <fullName evidence="2">Uncharacterized protein</fullName>
    </submittedName>
</protein>
<feature type="compositionally biased region" description="Polar residues" evidence="1">
    <location>
        <begin position="31"/>
        <end position="41"/>
    </location>
</feature>
<dbReference type="EMBL" id="BGZK01001249">
    <property type="protein sequence ID" value="GBP75443.1"/>
    <property type="molecule type" value="Genomic_DNA"/>
</dbReference>
<accession>A0A4C1YJJ5</accession>
<proteinExistence type="predicted"/>
<dbReference type="Proteomes" id="UP000299102">
    <property type="component" value="Unassembled WGS sequence"/>
</dbReference>
<evidence type="ECO:0000313" key="3">
    <source>
        <dbReference type="Proteomes" id="UP000299102"/>
    </source>
</evidence>
<gene>
    <name evidence="2" type="ORF">EVAR_53255_1</name>
</gene>
<sequence length="120" mass="12779">MSGGSPDKMAAPRSTLDGLTSAAGAAPDPNSPSFLINITSNRPPPQNVPCTGRGSVTARRPPPAARPTRARPRNTLQDRYKPEHVCTLLLLRVGRPHTTGTLRIASRSPVYPTAFRSMPA</sequence>
<organism evidence="2 3">
    <name type="scientific">Eumeta variegata</name>
    <name type="common">Bagworm moth</name>
    <name type="synonym">Eumeta japonica</name>
    <dbReference type="NCBI Taxonomy" id="151549"/>
    <lineage>
        <taxon>Eukaryota</taxon>
        <taxon>Metazoa</taxon>
        <taxon>Ecdysozoa</taxon>
        <taxon>Arthropoda</taxon>
        <taxon>Hexapoda</taxon>
        <taxon>Insecta</taxon>
        <taxon>Pterygota</taxon>
        <taxon>Neoptera</taxon>
        <taxon>Endopterygota</taxon>
        <taxon>Lepidoptera</taxon>
        <taxon>Glossata</taxon>
        <taxon>Ditrysia</taxon>
        <taxon>Tineoidea</taxon>
        <taxon>Psychidae</taxon>
        <taxon>Oiketicinae</taxon>
        <taxon>Eumeta</taxon>
    </lineage>
</organism>
<keyword evidence="3" id="KW-1185">Reference proteome</keyword>
<evidence type="ECO:0000256" key="1">
    <source>
        <dbReference type="SAM" id="MobiDB-lite"/>
    </source>
</evidence>
<feature type="region of interest" description="Disordered" evidence="1">
    <location>
        <begin position="1"/>
        <end position="79"/>
    </location>
</feature>